<accession>A0A6J6WG85</accession>
<sequence>MFLGDVFYALIALSYPRASKLNDMNSMKRQTISIFAIVILTFSFINQTQASDEYPPASVGSGFSEPYSTPEWSLSAIRGYKPLAPGKIGQGEHPLCASAKDAHCADSTSLLADLVVPPCYSPTDRFCIEGLEMSIEGSPVVAGSLLRELKTASTPADAASGLPKGGSASIWTTPTIHQGGSNNYAVVVTGGYSKSKEQSQFDAFRFSASVYPVTLKSGTYCPYEIYEVIDQFGEANTSSRLVGNNCSNTTFADKCILTETGTCVVPAEFAPNTRVSLSLRMDNKVTGWLFGRMKDVDMKSTALDNKNNLLRVEATSLNLMSAKAWVTKKEAPNYKLLWEDISTKWFLTKAAFDEWVASPYTQWGDMIPVGSFKQFAMWEPLLKPEAKDNWRWNFAASNNNIANSPKCLDESGRANIVGLVTTNAPIYDGGAPRFNDGFLDYKLAGLHNKADGSLFIGSYDLVIRSTFARCLYGFTSAPLQATVSVMSADGTTSNVATEVVQERDGWISLEARNFTFSTPTARVKFSQTATATNKGTTSNEVKNPVTAKKITITCTKGKLIKKISAVNPKCPAGYKKK</sequence>
<reference evidence="1" key="1">
    <citation type="submission" date="2020-05" db="EMBL/GenBank/DDBJ databases">
        <authorList>
            <person name="Chiriac C."/>
            <person name="Salcher M."/>
            <person name="Ghai R."/>
            <person name="Kavagutti S V."/>
        </authorList>
    </citation>
    <scope>NUCLEOTIDE SEQUENCE</scope>
</reference>
<gene>
    <name evidence="1" type="ORF">UFOPK2928_00802</name>
</gene>
<name>A0A6J6WG85_9ZZZZ</name>
<dbReference type="EMBL" id="CAEZZY010000082">
    <property type="protein sequence ID" value="CAB4781167.1"/>
    <property type="molecule type" value="Genomic_DNA"/>
</dbReference>
<evidence type="ECO:0000313" key="1">
    <source>
        <dbReference type="EMBL" id="CAB4781167.1"/>
    </source>
</evidence>
<protein>
    <submittedName>
        <fullName evidence="1">Unannotated protein</fullName>
    </submittedName>
</protein>
<organism evidence="1">
    <name type="scientific">freshwater metagenome</name>
    <dbReference type="NCBI Taxonomy" id="449393"/>
    <lineage>
        <taxon>unclassified sequences</taxon>
        <taxon>metagenomes</taxon>
        <taxon>ecological metagenomes</taxon>
    </lineage>
</organism>
<proteinExistence type="predicted"/>
<dbReference type="AlphaFoldDB" id="A0A6J6WG85"/>